<evidence type="ECO:0000256" key="4">
    <source>
        <dbReference type="ARBA" id="ARBA00022840"/>
    </source>
</evidence>
<organism evidence="6">
    <name type="scientific">uncultured Thermomicrobiales bacterium</name>
    <dbReference type="NCBI Taxonomy" id="1645740"/>
    <lineage>
        <taxon>Bacteria</taxon>
        <taxon>Pseudomonadati</taxon>
        <taxon>Thermomicrobiota</taxon>
        <taxon>Thermomicrobia</taxon>
        <taxon>Thermomicrobiales</taxon>
        <taxon>environmental samples</taxon>
    </lineage>
</organism>
<evidence type="ECO:0000256" key="1">
    <source>
        <dbReference type="ARBA" id="ARBA00005417"/>
    </source>
</evidence>
<reference evidence="6" key="1">
    <citation type="submission" date="2020-02" db="EMBL/GenBank/DDBJ databases">
        <authorList>
            <person name="Meier V. D."/>
        </authorList>
    </citation>
    <scope>NUCLEOTIDE SEQUENCE</scope>
    <source>
        <strain evidence="6">AVDCRST_MAG59</strain>
    </source>
</reference>
<dbReference type="InterPro" id="IPR003593">
    <property type="entry name" value="AAA+_ATPase"/>
</dbReference>
<dbReference type="AlphaFoldDB" id="A0A6J4VQR3"/>
<evidence type="ECO:0000256" key="2">
    <source>
        <dbReference type="ARBA" id="ARBA00022448"/>
    </source>
</evidence>
<gene>
    <name evidence="6" type="ORF">AVDCRST_MAG59-4945</name>
</gene>
<dbReference type="PANTHER" id="PTHR43553">
    <property type="entry name" value="HEAVY METAL TRANSPORTER"/>
    <property type="match status" value="1"/>
</dbReference>
<keyword evidence="4" id="KW-0067">ATP-binding</keyword>
<dbReference type="PANTHER" id="PTHR43553:SF24">
    <property type="entry name" value="ENERGY-COUPLING FACTOR TRANSPORTER ATP-BINDING PROTEIN ECFA1"/>
    <property type="match status" value="1"/>
</dbReference>
<dbReference type="InterPro" id="IPR015856">
    <property type="entry name" value="ABC_transpr_CbiO/EcfA_su"/>
</dbReference>
<protein>
    <submittedName>
        <fullName evidence="6">Duplicated ATPase component CbrU of energizing module of predicted cobalamin ECF transporter</fullName>
    </submittedName>
</protein>
<dbReference type="Pfam" id="PF00005">
    <property type="entry name" value="ABC_tran"/>
    <property type="match status" value="2"/>
</dbReference>
<dbReference type="GO" id="GO:0043190">
    <property type="term" value="C:ATP-binding cassette (ABC) transporter complex"/>
    <property type="evidence" value="ECO:0007669"/>
    <property type="project" value="TreeGrafter"/>
</dbReference>
<proteinExistence type="inferred from homology"/>
<keyword evidence="3" id="KW-0547">Nucleotide-binding</keyword>
<dbReference type="SMART" id="SM00382">
    <property type="entry name" value="AAA"/>
    <property type="match status" value="2"/>
</dbReference>
<dbReference type="GO" id="GO:0005524">
    <property type="term" value="F:ATP binding"/>
    <property type="evidence" value="ECO:0007669"/>
    <property type="project" value="UniProtKB-KW"/>
</dbReference>
<name>A0A6J4VQR3_9BACT</name>
<dbReference type="InterPro" id="IPR027417">
    <property type="entry name" value="P-loop_NTPase"/>
</dbReference>
<dbReference type="Gene3D" id="3.40.50.300">
    <property type="entry name" value="P-loop containing nucleotide triphosphate hydrolases"/>
    <property type="match status" value="2"/>
</dbReference>
<feature type="domain" description="ABC transporter" evidence="5">
    <location>
        <begin position="295"/>
        <end position="521"/>
    </location>
</feature>
<dbReference type="CDD" id="cd03225">
    <property type="entry name" value="ABC_cobalt_CbiO_domain1"/>
    <property type="match status" value="2"/>
</dbReference>
<dbReference type="InterPro" id="IPR050095">
    <property type="entry name" value="ECF_ABC_transporter_ATP-bd"/>
</dbReference>
<accession>A0A6J4VQR3</accession>
<keyword evidence="2" id="KW-0813">Transport</keyword>
<evidence type="ECO:0000313" key="6">
    <source>
        <dbReference type="EMBL" id="CAA9582338.1"/>
    </source>
</evidence>
<feature type="domain" description="ABC transporter" evidence="5">
    <location>
        <begin position="6"/>
        <end position="247"/>
    </location>
</feature>
<dbReference type="PROSITE" id="PS00211">
    <property type="entry name" value="ABC_TRANSPORTER_1"/>
    <property type="match status" value="1"/>
</dbReference>
<evidence type="ECO:0000259" key="5">
    <source>
        <dbReference type="PROSITE" id="PS50893"/>
    </source>
</evidence>
<evidence type="ECO:0000256" key="3">
    <source>
        <dbReference type="ARBA" id="ARBA00022741"/>
    </source>
</evidence>
<sequence>MSAPAAFFERVRFAYPRQPEAALDGVDWDLKTGTLTLLAGPSGSGKSTLLRCLNGLVPHFTGGRFGGRVLVAGRDTRETPPRELAAQVGFVFQDPEAQFVTTRVDDEIAFGMEQLGVAPATMRRRVDETLALVGIGTLRSRDVSTLSGGERQKVAIAAALAPRPHILALDEPTSQLDPWSAEEVLAAVARLHQDLGLTVVLAEHRLSRVIALADRMRLLGNRGLAVADGHPASVLPQMDRDAVPALAALGLARGWEPLPLSVDEAREWVAAERRTGRLPAEPPLDPPVPAGPPAIEASGLAVGYGGVPVLRGVEFAARPGELVALMGRNGSGKTTLLRALLGFQVPERGRVVVGGREVTRSRPADRAETIGYVPQNPSSILFAEKLRDELAFTLRFHPNGHRPEETLSEVGLTWAADRHPRDLSGGERERAALAAILVGNPSVLLLDEPTRGMDAASKLAMVEALRRRCRLGGTVVLATHDVELAAAATRVVMLDEGRVVADGDPRTVLPAVPAYATPISALYGGRFLTTEDVLAGYGERSLGAGLLTVSGGVS</sequence>
<comment type="similarity">
    <text evidence="1">Belongs to the ABC transporter superfamily.</text>
</comment>
<dbReference type="GO" id="GO:0016887">
    <property type="term" value="F:ATP hydrolysis activity"/>
    <property type="evidence" value="ECO:0007669"/>
    <property type="project" value="InterPro"/>
</dbReference>
<dbReference type="InterPro" id="IPR003439">
    <property type="entry name" value="ABC_transporter-like_ATP-bd"/>
</dbReference>
<dbReference type="InterPro" id="IPR017871">
    <property type="entry name" value="ABC_transporter-like_CS"/>
</dbReference>
<dbReference type="GO" id="GO:0042626">
    <property type="term" value="F:ATPase-coupled transmembrane transporter activity"/>
    <property type="evidence" value="ECO:0007669"/>
    <property type="project" value="TreeGrafter"/>
</dbReference>
<dbReference type="PROSITE" id="PS50893">
    <property type="entry name" value="ABC_TRANSPORTER_2"/>
    <property type="match status" value="2"/>
</dbReference>
<dbReference type="EMBL" id="CADCWF010000353">
    <property type="protein sequence ID" value="CAA9582338.1"/>
    <property type="molecule type" value="Genomic_DNA"/>
</dbReference>
<dbReference type="SUPFAM" id="SSF52540">
    <property type="entry name" value="P-loop containing nucleoside triphosphate hydrolases"/>
    <property type="match status" value="2"/>
</dbReference>